<dbReference type="CDD" id="cd09112">
    <property type="entry name" value="PLDc_CLS_2"/>
    <property type="match status" value="1"/>
</dbReference>
<dbReference type="GO" id="GO:0032049">
    <property type="term" value="P:cardiolipin biosynthetic process"/>
    <property type="evidence" value="ECO:0007669"/>
    <property type="project" value="UniProtKB-UniRule"/>
</dbReference>
<accession>A0A918JUI9</accession>
<dbReference type="InterPro" id="IPR022924">
    <property type="entry name" value="Cardiolipin_synthase"/>
</dbReference>
<dbReference type="EMBL" id="BMWS01000002">
    <property type="protein sequence ID" value="GGX04909.1"/>
    <property type="molecule type" value="Genomic_DNA"/>
</dbReference>
<comment type="caution">
    <text evidence="10">The sequence shown here is derived from an EMBL/GenBank/DDBJ whole genome shotgun (WGS) entry which is preliminary data.</text>
</comment>
<evidence type="ECO:0000256" key="3">
    <source>
        <dbReference type="ARBA" id="ARBA00022679"/>
    </source>
</evidence>
<dbReference type="SMART" id="SM00155">
    <property type="entry name" value="PLDc"/>
    <property type="match status" value="2"/>
</dbReference>
<keyword evidence="4" id="KW-0812">Transmembrane</keyword>
<keyword evidence="6" id="KW-1133">Transmembrane helix</keyword>
<organism evidence="10 11">
    <name type="scientific">Aquimarina muelleri</name>
    <dbReference type="NCBI Taxonomy" id="279356"/>
    <lineage>
        <taxon>Bacteria</taxon>
        <taxon>Pseudomonadati</taxon>
        <taxon>Bacteroidota</taxon>
        <taxon>Flavobacteriia</taxon>
        <taxon>Flavobacteriales</taxon>
        <taxon>Flavobacteriaceae</taxon>
        <taxon>Aquimarina</taxon>
    </lineage>
</organism>
<dbReference type="Pfam" id="PF13091">
    <property type="entry name" value="PLDc_2"/>
    <property type="match status" value="2"/>
</dbReference>
<dbReference type="PANTHER" id="PTHR21248">
    <property type="entry name" value="CARDIOLIPIN SYNTHASE"/>
    <property type="match status" value="1"/>
</dbReference>
<evidence type="ECO:0000256" key="1">
    <source>
        <dbReference type="ARBA" id="ARBA00004236"/>
    </source>
</evidence>
<dbReference type="NCBIfam" id="TIGR04265">
    <property type="entry name" value="bac_cardiolipin"/>
    <property type="match status" value="1"/>
</dbReference>
<dbReference type="PANTHER" id="PTHR21248:SF22">
    <property type="entry name" value="PHOSPHOLIPASE D"/>
    <property type="match status" value="1"/>
</dbReference>
<dbReference type="GO" id="GO:0005886">
    <property type="term" value="C:plasma membrane"/>
    <property type="evidence" value="ECO:0007669"/>
    <property type="project" value="UniProtKB-SubCell"/>
</dbReference>
<dbReference type="Proteomes" id="UP000601108">
    <property type="component" value="Unassembled WGS sequence"/>
</dbReference>
<evidence type="ECO:0000256" key="5">
    <source>
        <dbReference type="ARBA" id="ARBA00022737"/>
    </source>
</evidence>
<dbReference type="CDD" id="cd09110">
    <property type="entry name" value="PLDc_CLS_1"/>
    <property type="match status" value="1"/>
</dbReference>
<evidence type="ECO:0000313" key="10">
    <source>
        <dbReference type="EMBL" id="GGX04909.1"/>
    </source>
</evidence>
<evidence type="ECO:0000256" key="4">
    <source>
        <dbReference type="ARBA" id="ARBA00022692"/>
    </source>
</evidence>
<proteinExistence type="predicted"/>
<feature type="domain" description="PLD phosphodiesterase" evidence="9">
    <location>
        <begin position="165"/>
        <end position="192"/>
    </location>
</feature>
<comment type="subcellular location">
    <subcellularLocation>
        <location evidence="1">Cell membrane</location>
    </subcellularLocation>
</comment>
<protein>
    <recommendedName>
        <fullName evidence="8">Cardiolipin synthase</fullName>
        <ecNumber evidence="8">2.7.8.-</ecNumber>
    </recommendedName>
</protein>
<dbReference type="Gene3D" id="3.30.870.10">
    <property type="entry name" value="Endonuclease Chain A"/>
    <property type="match status" value="2"/>
</dbReference>
<keyword evidence="11" id="KW-1185">Reference proteome</keyword>
<sequence>MLYLIFGINRRRFKFFKLKQTVKRKLYDKTHKNKSTKEQQVQFKDPKKAKLAKLLRNSSDFSARSNNEVKVIQTGEKTFDTIFKELENAEKFIHMQYYIIEEGEIFDKLYRLFKNKITQGVEIRVLYDAIGSYSLRKKIIKKFKEIGVKIYPILPLRFGSFIFTLNYRNHRKIIIIDGEVGFTGGVNISDKYIKPKDYLGIWDDTHLYIKGPVVDTLNRVFIKDYYFASDQELLLSDQYLPKIQDSGNVTVQIVAGGPDSDHPSIMQQYITMINLAEKYIYISNPYFIPNSAMLEALRIAALSGVNIKLLVPKKSDSWLAKHSMLSFFEELLFLGIEIYQQKDDFLHSKTIVMDGEIASVGSGNFDHRSFEHNFETNAIIYDKKIAESICKDFIEDCKKSIILDYKCYKNRPLKRKLSEGIARFFSPLL</sequence>
<evidence type="ECO:0000259" key="9">
    <source>
        <dbReference type="PROSITE" id="PS50035"/>
    </source>
</evidence>
<dbReference type="GO" id="GO:0008808">
    <property type="term" value="F:cardiolipin synthase activity"/>
    <property type="evidence" value="ECO:0007669"/>
    <property type="project" value="UniProtKB-UniRule"/>
</dbReference>
<dbReference type="AlphaFoldDB" id="A0A918JUI9"/>
<reference evidence="10 11" key="1">
    <citation type="journal article" date="2014" name="Int. J. Syst. Evol. Microbiol.">
        <title>Complete genome sequence of Corynebacterium casei LMG S-19264T (=DSM 44701T), isolated from a smear-ripened cheese.</title>
        <authorList>
            <consortium name="US DOE Joint Genome Institute (JGI-PGF)"/>
            <person name="Walter F."/>
            <person name="Albersmeier A."/>
            <person name="Kalinowski J."/>
            <person name="Ruckert C."/>
        </authorList>
    </citation>
    <scope>NUCLEOTIDE SEQUENCE [LARGE SCALE GENOMIC DNA]</scope>
    <source>
        <strain evidence="10 11">KCTC 12285</strain>
    </source>
</reference>
<dbReference type="SUPFAM" id="SSF56024">
    <property type="entry name" value="Phospholipase D/nuclease"/>
    <property type="match status" value="2"/>
</dbReference>
<evidence type="ECO:0000256" key="7">
    <source>
        <dbReference type="ARBA" id="ARBA00023136"/>
    </source>
</evidence>
<dbReference type="EC" id="2.7.8.-" evidence="8"/>
<evidence type="ECO:0000256" key="8">
    <source>
        <dbReference type="NCBIfam" id="TIGR04265"/>
    </source>
</evidence>
<feature type="domain" description="PLD phosphodiesterase" evidence="9">
    <location>
        <begin position="342"/>
        <end position="369"/>
    </location>
</feature>
<keyword evidence="5" id="KW-0677">Repeat</keyword>
<evidence type="ECO:0000256" key="2">
    <source>
        <dbReference type="ARBA" id="ARBA00022475"/>
    </source>
</evidence>
<keyword evidence="3" id="KW-0808">Transferase</keyword>
<dbReference type="PROSITE" id="PS50035">
    <property type="entry name" value="PLD"/>
    <property type="match status" value="2"/>
</dbReference>
<keyword evidence="7" id="KW-0472">Membrane</keyword>
<gene>
    <name evidence="10" type="primary">cls</name>
    <name evidence="10" type="ORF">GCM10007384_03190</name>
</gene>
<name>A0A918JUI9_9FLAO</name>
<dbReference type="InterPro" id="IPR001736">
    <property type="entry name" value="PLipase_D/transphosphatidylase"/>
</dbReference>
<evidence type="ECO:0000313" key="11">
    <source>
        <dbReference type="Proteomes" id="UP000601108"/>
    </source>
</evidence>
<dbReference type="InterPro" id="IPR025202">
    <property type="entry name" value="PLD-like_dom"/>
</dbReference>
<evidence type="ECO:0000256" key="6">
    <source>
        <dbReference type="ARBA" id="ARBA00022989"/>
    </source>
</evidence>
<keyword evidence="2" id="KW-1003">Cell membrane</keyword>